<evidence type="ECO:0000256" key="2">
    <source>
        <dbReference type="SAM" id="Phobius"/>
    </source>
</evidence>
<protein>
    <submittedName>
        <fullName evidence="4">Uncharacterized protein</fullName>
    </submittedName>
</protein>
<feature type="region of interest" description="Disordered" evidence="1">
    <location>
        <begin position="213"/>
        <end position="245"/>
    </location>
</feature>
<feature type="compositionally biased region" description="Polar residues" evidence="1">
    <location>
        <begin position="154"/>
        <end position="166"/>
    </location>
</feature>
<keyword evidence="2" id="KW-0812">Transmembrane</keyword>
<organism evidence="3 4">
    <name type="scientific">Panagrolaimus davidi</name>
    <dbReference type="NCBI Taxonomy" id="227884"/>
    <lineage>
        <taxon>Eukaryota</taxon>
        <taxon>Metazoa</taxon>
        <taxon>Ecdysozoa</taxon>
        <taxon>Nematoda</taxon>
        <taxon>Chromadorea</taxon>
        <taxon>Rhabditida</taxon>
        <taxon>Tylenchina</taxon>
        <taxon>Panagrolaimomorpha</taxon>
        <taxon>Panagrolaimoidea</taxon>
        <taxon>Panagrolaimidae</taxon>
        <taxon>Panagrolaimus</taxon>
    </lineage>
</organism>
<evidence type="ECO:0000313" key="3">
    <source>
        <dbReference type="Proteomes" id="UP000887578"/>
    </source>
</evidence>
<feature type="region of interest" description="Disordered" evidence="1">
    <location>
        <begin position="138"/>
        <end position="166"/>
    </location>
</feature>
<dbReference type="AlphaFoldDB" id="A0A914P358"/>
<feature type="transmembrane region" description="Helical" evidence="2">
    <location>
        <begin position="178"/>
        <end position="203"/>
    </location>
</feature>
<keyword evidence="2" id="KW-1133">Transmembrane helix</keyword>
<evidence type="ECO:0000256" key="1">
    <source>
        <dbReference type="SAM" id="MobiDB-lite"/>
    </source>
</evidence>
<name>A0A914P358_9BILA</name>
<reference evidence="4" key="1">
    <citation type="submission" date="2022-11" db="UniProtKB">
        <authorList>
            <consortium name="WormBaseParasite"/>
        </authorList>
    </citation>
    <scope>IDENTIFICATION</scope>
</reference>
<keyword evidence="2" id="KW-0472">Membrane</keyword>
<proteinExistence type="predicted"/>
<keyword evidence="3" id="KW-1185">Reference proteome</keyword>
<feature type="compositionally biased region" description="Basic and acidic residues" evidence="1">
    <location>
        <begin position="236"/>
        <end position="245"/>
    </location>
</feature>
<dbReference type="WBParaSite" id="PDA_v2.g11703.t1">
    <property type="protein sequence ID" value="PDA_v2.g11703.t1"/>
    <property type="gene ID" value="PDA_v2.g11703"/>
</dbReference>
<accession>A0A914P358</accession>
<sequence>MAKPGPLEVVLNNASELIFGVCSMKCTADFLVCFESDPSGRNVLESCDTKCGFYVTTLDDNISFMKSITSAYEGIKKSNQCFEAKMINGLTKVLALNLLATTAKTCAPKIENGIVKLNIINATSDCVVSIKNAIIKPETTTAPPPTTTTHGKLDQTSSGENGHVSATTDEPESFMANYWWIFLILFLIVIIAVGVGVGVYCYLRRKKNAQKPVPVRRRKIQGSKSPVVLKPSTETQQRKTESALT</sequence>
<evidence type="ECO:0000313" key="4">
    <source>
        <dbReference type="WBParaSite" id="PDA_v2.g11703.t1"/>
    </source>
</evidence>
<dbReference type="Proteomes" id="UP000887578">
    <property type="component" value="Unplaced"/>
</dbReference>